<evidence type="ECO:0000256" key="1">
    <source>
        <dbReference type="ARBA" id="ARBA00023125"/>
    </source>
</evidence>
<reference evidence="3 4" key="1">
    <citation type="submission" date="2018-08" db="EMBL/GenBank/DDBJ databases">
        <title>A genome reference for cultivated species of the human gut microbiota.</title>
        <authorList>
            <person name="Zou Y."/>
            <person name="Xue W."/>
            <person name="Luo G."/>
        </authorList>
    </citation>
    <scope>NUCLEOTIDE SEQUENCE [LARGE SCALE GENOMIC DNA]</scope>
    <source>
        <strain evidence="3 4">AF21-25</strain>
    </source>
</reference>
<dbReference type="EMBL" id="QRVU01000014">
    <property type="protein sequence ID" value="RGS71958.1"/>
    <property type="molecule type" value="Genomic_DNA"/>
</dbReference>
<evidence type="ECO:0000259" key="2">
    <source>
        <dbReference type="PROSITE" id="PS50943"/>
    </source>
</evidence>
<dbReference type="CDD" id="cd00093">
    <property type="entry name" value="HTH_XRE"/>
    <property type="match status" value="1"/>
</dbReference>
<gene>
    <name evidence="3" type="ORF">DWX78_04255</name>
</gene>
<dbReference type="SUPFAM" id="SSF47413">
    <property type="entry name" value="lambda repressor-like DNA-binding domains"/>
    <property type="match status" value="1"/>
</dbReference>
<dbReference type="PROSITE" id="PS50943">
    <property type="entry name" value="HTH_CROC1"/>
    <property type="match status" value="1"/>
</dbReference>
<feature type="domain" description="HTH cro/C1-type" evidence="2">
    <location>
        <begin position="21"/>
        <end position="75"/>
    </location>
</feature>
<name>A0A412KTM4_9FIRM</name>
<organism evidence="3 4">
    <name type="scientific">Dorea formicigenerans</name>
    <dbReference type="NCBI Taxonomy" id="39486"/>
    <lineage>
        <taxon>Bacteria</taxon>
        <taxon>Bacillati</taxon>
        <taxon>Bacillota</taxon>
        <taxon>Clostridia</taxon>
        <taxon>Lachnospirales</taxon>
        <taxon>Lachnospiraceae</taxon>
        <taxon>Dorea</taxon>
    </lineage>
</organism>
<evidence type="ECO:0000313" key="4">
    <source>
        <dbReference type="Proteomes" id="UP000285981"/>
    </source>
</evidence>
<accession>A0A412KTM4</accession>
<sequence>MDVKVRDCDIESDFSMFCCRLKLIREASELTQSDFADLLGVSRGAISYYERGDRKPDIEFIFKVCRIFELPVEYVMGSSYEVNPDYSKLNLVVGLSSKASHILEKNNIIGSFISDILEHENFEELCSFLDKIIIDSGKRDPESRFYCKEYIGSDPQYLSYLFTTMLHKIISDITLKEYYCYLSTGYTSKDASNFFGEHKKIYAEYAGLPDLPFDAEPAEQTSERHKKCQELAAKYKASNTFKLRKKVHLALGDVGYCSD</sequence>
<dbReference type="InterPro" id="IPR001387">
    <property type="entry name" value="Cro/C1-type_HTH"/>
</dbReference>
<comment type="caution">
    <text evidence="3">The sequence shown here is derived from an EMBL/GenBank/DDBJ whole genome shotgun (WGS) entry which is preliminary data.</text>
</comment>
<keyword evidence="1" id="KW-0238">DNA-binding</keyword>
<dbReference type="Pfam" id="PF01381">
    <property type="entry name" value="HTH_3"/>
    <property type="match status" value="1"/>
</dbReference>
<dbReference type="SMART" id="SM00530">
    <property type="entry name" value="HTH_XRE"/>
    <property type="match status" value="1"/>
</dbReference>
<dbReference type="AlphaFoldDB" id="A0A412KTM4"/>
<proteinExistence type="predicted"/>
<dbReference type="InterPro" id="IPR010982">
    <property type="entry name" value="Lambda_DNA-bd_dom_sf"/>
</dbReference>
<evidence type="ECO:0000313" key="3">
    <source>
        <dbReference type="EMBL" id="RGS71958.1"/>
    </source>
</evidence>
<dbReference type="Proteomes" id="UP000285981">
    <property type="component" value="Unassembled WGS sequence"/>
</dbReference>
<dbReference type="Gene3D" id="1.10.260.40">
    <property type="entry name" value="lambda repressor-like DNA-binding domains"/>
    <property type="match status" value="1"/>
</dbReference>
<dbReference type="PANTHER" id="PTHR46558:SF4">
    <property type="entry name" value="DNA-BIDING PHAGE PROTEIN"/>
    <property type="match status" value="1"/>
</dbReference>
<dbReference type="GO" id="GO:0003677">
    <property type="term" value="F:DNA binding"/>
    <property type="evidence" value="ECO:0007669"/>
    <property type="project" value="UniProtKB-KW"/>
</dbReference>
<protein>
    <submittedName>
        <fullName evidence="3">XRE family transcriptional regulator</fullName>
    </submittedName>
</protein>
<dbReference type="PANTHER" id="PTHR46558">
    <property type="entry name" value="TRACRIPTIONAL REGULATORY PROTEIN-RELATED-RELATED"/>
    <property type="match status" value="1"/>
</dbReference>